<dbReference type="Proteomes" id="UP000228533">
    <property type="component" value="Unassembled WGS sequence"/>
</dbReference>
<comment type="caution">
    <text evidence="2">The sequence shown here is derived from an EMBL/GenBank/DDBJ whole genome shotgun (WGS) entry which is preliminary data.</text>
</comment>
<organism evidence="2 3">
    <name type="scientific">Candidatus Falkowbacteria bacterium CG10_big_fil_rev_8_21_14_0_10_37_14</name>
    <dbReference type="NCBI Taxonomy" id="1974561"/>
    <lineage>
        <taxon>Bacteria</taxon>
        <taxon>Candidatus Falkowiibacteriota</taxon>
    </lineage>
</organism>
<keyword evidence="1" id="KW-0812">Transmembrane</keyword>
<keyword evidence="1" id="KW-0472">Membrane</keyword>
<evidence type="ECO:0000256" key="1">
    <source>
        <dbReference type="SAM" id="Phobius"/>
    </source>
</evidence>
<feature type="transmembrane region" description="Helical" evidence="1">
    <location>
        <begin position="28"/>
        <end position="46"/>
    </location>
</feature>
<dbReference type="AlphaFoldDB" id="A0A2M6WU78"/>
<accession>A0A2M6WU78</accession>
<evidence type="ECO:0000313" key="3">
    <source>
        <dbReference type="Proteomes" id="UP000228533"/>
    </source>
</evidence>
<keyword evidence="1" id="KW-1133">Transmembrane helix</keyword>
<evidence type="ECO:0000313" key="2">
    <source>
        <dbReference type="EMBL" id="PIT96330.1"/>
    </source>
</evidence>
<evidence type="ECO:0008006" key="4">
    <source>
        <dbReference type="Google" id="ProtNLM"/>
    </source>
</evidence>
<sequence>MIQGEVVVPMSGINTTVNHNTIRLNLKIINGLLLSIIALVSISYVMDMNALSVSGFALRDLKTQAAELNEANTALEAKISYLSSYSYLKEKIDALGMVSAGTALFIAKNDSLIELQ</sequence>
<dbReference type="EMBL" id="PFAM01000008">
    <property type="protein sequence ID" value="PIT96330.1"/>
    <property type="molecule type" value="Genomic_DNA"/>
</dbReference>
<reference evidence="3" key="1">
    <citation type="submission" date="2017-09" db="EMBL/GenBank/DDBJ databases">
        <title>Depth-based differentiation of microbial function through sediment-hosted aquifers and enrichment of novel symbionts in the deep terrestrial subsurface.</title>
        <authorList>
            <person name="Probst A.J."/>
            <person name="Ladd B."/>
            <person name="Jarett J.K."/>
            <person name="Geller-Mcgrath D.E."/>
            <person name="Sieber C.M.K."/>
            <person name="Emerson J.B."/>
            <person name="Anantharaman K."/>
            <person name="Thomas B.C."/>
            <person name="Malmstrom R."/>
            <person name="Stieglmeier M."/>
            <person name="Klingl A."/>
            <person name="Woyke T."/>
            <person name="Ryan C.M."/>
            <person name="Banfield J.F."/>
        </authorList>
    </citation>
    <scope>NUCLEOTIDE SEQUENCE [LARGE SCALE GENOMIC DNA]</scope>
</reference>
<name>A0A2M6WU78_9BACT</name>
<protein>
    <recommendedName>
        <fullName evidence="4">Cell division protein FtsL</fullName>
    </recommendedName>
</protein>
<gene>
    <name evidence="2" type="ORF">COT94_01395</name>
</gene>
<proteinExistence type="predicted"/>